<name>A0ABT1BUB7_9BACT</name>
<keyword evidence="2" id="KW-0238">DNA-binding</keyword>
<reference evidence="2 3" key="1">
    <citation type="submission" date="2022-06" db="EMBL/GenBank/DDBJ databases">
        <title>A taxonomic note on the genus Prevotella: Description of four novel genera and emended description of the genera Hallella and Xylanibacter.</title>
        <authorList>
            <person name="Hitch T.C.A."/>
        </authorList>
    </citation>
    <scope>NUCLEOTIDE SEQUENCE [LARGE SCALE GENOMIC DNA]</scope>
    <source>
        <strain evidence="2 3">DSM 100619</strain>
    </source>
</reference>
<evidence type="ECO:0000259" key="1">
    <source>
        <dbReference type="PROSITE" id="PS50930"/>
    </source>
</evidence>
<accession>A0ABT1BUB7</accession>
<dbReference type="Gene3D" id="2.40.50.1020">
    <property type="entry name" value="LytTr DNA-binding domain"/>
    <property type="match status" value="1"/>
</dbReference>
<gene>
    <name evidence="2" type="ORF">NG821_02260</name>
</gene>
<feature type="domain" description="HTH LytTR-type" evidence="1">
    <location>
        <begin position="18"/>
        <end position="82"/>
    </location>
</feature>
<dbReference type="RefSeq" id="WP_252760038.1">
    <property type="nucleotide sequence ID" value="NZ_JAMXLY010000005.1"/>
</dbReference>
<keyword evidence="3" id="KW-1185">Reference proteome</keyword>
<dbReference type="Proteomes" id="UP001204015">
    <property type="component" value="Unassembled WGS sequence"/>
</dbReference>
<dbReference type="GO" id="GO:0003677">
    <property type="term" value="F:DNA binding"/>
    <property type="evidence" value="ECO:0007669"/>
    <property type="project" value="UniProtKB-KW"/>
</dbReference>
<protein>
    <submittedName>
        <fullName evidence="2">LytTR family transcriptional regulator DNA-binding domain-containing protein</fullName>
    </submittedName>
</protein>
<evidence type="ECO:0000313" key="2">
    <source>
        <dbReference type="EMBL" id="MCO6024675.1"/>
    </source>
</evidence>
<dbReference type="SMART" id="SM00850">
    <property type="entry name" value="LytTR"/>
    <property type="match status" value="1"/>
</dbReference>
<comment type="caution">
    <text evidence="2">The sequence shown here is derived from an EMBL/GenBank/DDBJ whole genome shotgun (WGS) entry which is preliminary data.</text>
</comment>
<dbReference type="EMBL" id="JAMXLY010000005">
    <property type="protein sequence ID" value="MCO6024675.1"/>
    <property type="molecule type" value="Genomic_DNA"/>
</dbReference>
<proteinExistence type="predicted"/>
<dbReference type="Pfam" id="PF04397">
    <property type="entry name" value="LytTR"/>
    <property type="match status" value="1"/>
</dbReference>
<dbReference type="PROSITE" id="PS50930">
    <property type="entry name" value="HTH_LYTTR"/>
    <property type="match status" value="1"/>
</dbReference>
<organism evidence="2 3">
    <name type="scientific">Segatella cerevisiae</name>
    <dbReference type="NCBI Taxonomy" id="2053716"/>
    <lineage>
        <taxon>Bacteria</taxon>
        <taxon>Pseudomonadati</taxon>
        <taxon>Bacteroidota</taxon>
        <taxon>Bacteroidia</taxon>
        <taxon>Bacteroidales</taxon>
        <taxon>Prevotellaceae</taxon>
        <taxon>Segatella</taxon>
    </lineage>
</organism>
<evidence type="ECO:0000313" key="3">
    <source>
        <dbReference type="Proteomes" id="UP001204015"/>
    </source>
</evidence>
<sequence>MKKETQTKQEVISKDRFFFVNSEYKTVQIKFDEILYVMGQKDYVKFFLKNNRQPVVCLMNMKRLDEFLPNPEFMRVHRSYIVHMPSIPMIDRFRIKFGETYIPISDTYKTAIQNYIKLHSL</sequence>
<dbReference type="InterPro" id="IPR007492">
    <property type="entry name" value="LytTR_DNA-bd_dom"/>
</dbReference>